<accession>A0AC60A6J2</accession>
<reference evidence="1" key="1">
    <citation type="submission" date="2023-05" db="EMBL/GenBank/DDBJ databases">
        <authorList>
            <consortium name="ELIXIR-Norway"/>
        </authorList>
    </citation>
    <scope>NUCLEOTIDE SEQUENCE</scope>
</reference>
<sequence>AIDKEDTFSREPTRKARHPSLSPHSIATNHHLLLAPLLTPGRSPLRGPRRGRKVAIIGLMGDCGVPVGFIPLPLVSREGGKPKPPTPYRCECQQERKPGSCSPAG</sequence>
<evidence type="ECO:0000313" key="2">
    <source>
        <dbReference type="Proteomes" id="UP001162501"/>
    </source>
</evidence>
<name>A0AC60A6J2_RANTA</name>
<feature type="non-terminal residue" evidence="1">
    <location>
        <position position="105"/>
    </location>
</feature>
<organism evidence="1 2">
    <name type="scientific">Rangifer tarandus platyrhynchus</name>
    <name type="common">Svalbard reindeer</name>
    <dbReference type="NCBI Taxonomy" id="3082113"/>
    <lineage>
        <taxon>Eukaryota</taxon>
        <taxon>Metazoa</taxon>
        <taxon>Chordata</taxon>
        <taxon>Craniata</taxon>
        <taxon>Vertebrata</taxon>
        <taxon>Euteleostomi</taxon>
        <taxon>Mammalia</taxon>
        <taxon>Eutheria</taxon>
        <taxon>Laurasiatheria</taxon>
        <taxon>Artiodactyla</taxon>
        <taxon>Ruminantia</taxon>
        <taxon>Pecora</taxon>
        <taxon>Cervidae</taxon>
        <taxon>Odocoileinae</taxon>
        <taxon>Rangifer</taxon>
    </lineage>
</organism>
<proteinExistence type="predicted"/>
<feature type="non-terminal residue" evidence="1">
    <location>
        <position position="1"/>
    </location>
</feature>
<protein>
    <submittedName>
        <fullName evidence="1">Uncharacterized protein</fullName>
    </submittedName>
</protein>
<dbReference type="EMBL" id="OX596092">
    <property type="protein sequence ID" value="CAN0561249.1"/>
    <property type="molecule type" value="Genomic_DNA"/>
</dbReference>
<reference evidence="1" key="2">
    <citation type="submission" date="2025-03" db="EMBL/GenBank/DDBJ databases">
        <authorList>
            <consortium name="ELIXIR-Norway"/>
            <consortium name="Elixir Norway"/>
        </authorList>
    </citation>
    <scope>NUCLEOTIDE SEQUENCE</scope>
</reference>
<evidence type="ECO:0000313" key="1">
    <source>
        <dbReference type="EMBL" id="CAN0561249.1"/>
    </source>
</evidence>
<gene>
    <name evidence="1" type="ORF">MRATA1EN22A_LOCUS27155</name>
</gene>
<dbReference type="Proteomes" id="UP001162501">
    <property type="component" value="Chromosome 8"/>
</dbReference>